<reference evidence="4" key="1">
    <citation type="submission" date="2017-04" db="EMBL/GenBank/DDBJ databases">
        <authorList>
            <person name="Song Y."/>
            <person name="Cho B.-K."/>
        </authorList>
    </citation>
    <scope>NUCLEOTIDE SEQUENCE [LARGE SCALE GENOMIC DNA]</scope>
    <source>
        <strain evidence="4">SL1</strain>
    </source>
</reference>
<name>A0A2U8DK00_9CLOT</name>
<dbReference type="OrthoDB" id="2077894at2"/>
<proteinExistence type="predicted"/>
<evidence type="ECO:0000313" key="3">
    <source>
        <dbReference type="EMBL" id="AWI03096.1"/>
    </source>
</evidence>
<dbReference type="Gene3D" id="2.60.40.1220">
    <property type="match status" value="5"/>
</dbReference>
<dbReference type="InterPro" id="IPR014755">
    <property type="entry name" value="Cu-Rt/internalin_Ig-like"/>
</dbReference>
<evidence type="ECO:0008006" key="5">
    <source>
        <dbReference type="Google" id="ProtNLM"/>
    </source>
</evidence>
<sequence>MSKKTTLNVLSSTAIAGLIVAAVSSTAYAKVTNVVVQDKDGKQYEYDYNKLADSLAGIQAADYFNNFSAKLVGGKTVSYVDDKTGFVDASKAANAVIIDGKDFKTFTESATTADLVNINASLLTDVVLNNDGTIKEQPHQAQTGVTVSSVSAITTTTAKVTFAADTDLADTAENYAKFNLTVNDGTAFHPTKITKVDSKNYTLTFATLDNTQGVLKVNGTAADLINKGKTTEAEYNFDFKAPEVTAVQAVDSRHLKVTFSEKMDASAADAVNFALYKLGDAQAAGTNLLDTTAATTDAFGVLSADSKSVVFTLKDTTTLAPATYYFNVATAGVKDIQNSATYVVANGTQLTFAPKASELTDVTAPKVVSAAYNSETKKLAVQFDETVKVSSLDYTKVKLGGVALTSSDAIEESSDSSKLTFRISDATKAKLPAGAVSLEIAAGAVTDIATTANAIEATTVAAVQLQTPPSLVAANSSYDENTRTLTLKFDQKVTIGAKANIQLGGVALDDAKNVWTKDIDKTATDTVTVVLAASDASAAGISGVTVDKIKATIPVSATVKNEAGTPTTLAIDSDIAMTQDIKAPSLVNATFKNLDKKLYFELDEAAQVADIANGTLKIGFGTDDPVAVSAAIVKGNIKAVDANGTLLADQTAYSKYLVVDLPTDTATITGKADGATSTTGQIEAQLQTAYSNGVPMTIQLGANAFYDFANDQTTAKSNGNLAMAKPMTLNFANSMIPTVSTKSATADDNTTTDAVVSTTQLKVTFDARMNKDEAENVNNYTIVDKMYSSKAYKVTKATLGADQKTVYLVVDNAMTDVAAGATVNAYKLTVANVHSVDGVALSTTANNFEFEGIVTAADTTAPAIKTAANDGVVLTSTANKENDTIAITFDANDVSKATAENLANYQLFDLGTDGNSNTEIKLDSNSVSSISFNGTNKATMTLKTIDLQQDHQYKVVVNNIADNYGNVIVTTDKANERVIKPVADNAQVTTDVSFVRDIQAPTTTALGSVQTGKTTVVVTFGEDVVATTAQNPANYRVTLNDGTNVTPTSVAYDATTKKATFDIPNTITGTTFKYAVKGVKDLAGNAATTFVDQTGVLADLVAPAFDSTTPITAEAKDEATPAADVITLKFTEAVNDTKALDETNYVVKINDTTLAAKGAIADTDTPVADTNDYVIKKVDSKTFQIVLGKADGTAPTKNFLKGDTVTVTAKNIEDLIGNKMADTTVSTTAINNVTAANTAIAAADVVIKTANTIELTFADDLAASTVSASDFVVDSNVVTKAEVAGKKVTLTVAAPVQDGAKVTVKASSNYDVKDAVGNALDKALTTDGVTSAAAFTAPDTMAPTASVGAVSVTAGTDVTTAQSNELGTVYLVKSTDTVTDKASLDALVAGTKATKATVGTINNNTTIATTNLAAGSYHVYAVDAAGNVSAASTAVVTVTAPITNVTSSPFTLVAANNTVTITLTGGTFKAGTITASDFTFSGTDNAALAGGTFTRTSDTVVTITGAGITGLTGTDNTVLVKAATQATQATSVAAVASTN</sequence>
<protein>
    <recommendedName>
        <fullName evidence="5">SbsA Ig-like domain-containing protein</fullName>
    </recommendedName>
</protein>
<dbReference type="Proteomes" id="UP000244910">
    <property type="component" value="Chromosome"/>
</dbReference>
<gene>
    <name evidence="3" type="ORF">B9W14_00760</name>
</gene>
<organism evidence="3 4">
    <name type="scientific">Clostridium drakei</name>
    <dbReference type="NCBI Taxonomy" id="332101"/>
    <lineage>
        <taxon>Bacteria</taxon>
        <taxon>Bacillati</taxon>
        <taxon>Bacillota</taxon>
        <taxon>Clostridia</taxon>
        <taxon>Eubacteriales</taxon>
        <taxon>Clostridiaceae</taxon>
        <taxon>Clostridium</taxon>
    </lineage>
</organism>
<evidence type="ECO:0000256" key="1">
    <source>
        <dbReference type="ARBA" id="ARBA00022729"/>
    </source>
</evidence>
<feature type="chain" id="PRO_5015933945" description="SbsA Ig-like domain-containing protein" evidence="2">
    <location>
        <begin position="30"/>
        <end position="1539"/>
    </location>
</feature>
<dbReference type="EMBL" id="CP020953">
    <property type="protein sequence ID" value="AWI03096.1"/>
    <property type="molecule type" value="Genomic_DNA"/>
</dbReference>
<keyword evidence="1 2" id="KW-0732">Signal</keyword>
<feature type="signal peptide" evidence="2">
    <location>
        <begin position="1"/>
        <end position="29"/>
    </location>
</feature>
<evidence type="ECO:0000313" key="4">
    <source>
        <dbReference type="Proteomes" id="UP000244910"/>
    </source>
</evidence>
<accession>A0A2U8DK00</accession>
<keyword evidence="4" id="KW-1185">Reference proteome</keyword>
<evidence type="ECO:0000256" key="2">
    <source>
        <dbReference type="SAM" id="SignalP"/>
    </source>
</evidence>
<dbReference type="RefSeq" id="WP_032076105.1">
    <property type="nucleotide sequence ID" value="NZ_CP020953.1"/>
</dbReference>
<dbReference type="KEGG" id="cdrk:B9W14_00760"/>